<accession>A0A5B7ZUC3</accession>
<evidence type="ECO:0000313" key="1">
    <source>
        <dbReference type="EMBL" id="QDA58427.1"/>
    </source>
</evidence>
<dbReference type="RefSeq" id="WP_139717849.1">
    <property type="nucleotide sequence ID" value="NZ_CP040871.1"/>
</dbReference>
<organism evidence="1 2">
    <name type="scientific">Thermomonas aquatica</name>
    <dbReference type="NCBI Taxonomy" id="2202149"/>
    <lineage>
        <taxon>Bacteria</taxon>
        <taxon>Pseudomonadati</taxon>
        <taxon>Pseudomonadota</taxon>
        <taxon>Gammaproteobacteria</taxon>
        <taxon>Lysobacterales</taxon>
        <taxon>Lysobacteraceae</taxon>
        <taxon>Thermomonas</taxon>
    </lineage>
</organism>
<reference evidence="1 2" key="1">
    <citation type="submission" date="2019-06" db="EMBL/GenBank/DDBJ databases">
        <title>Thermomonas aquatica sp. nov., isolated from an industrial wastewater treatment plant.</title>
        <authorList>
            <person name="Jeon J.H."/>
            <person name="Park D.-S."/>
        </authorList>
    </citation>
    <scope>NUCLEOTIDE SEQUENCE [LARGE SCALE GENOMIC DNA]</scope>
    <source>
        <strain evidence="1 2">SY21</strain>
    </source>
</reference>
<dbReference type="Proteomes" id="UP000308149">
    <property type="component" value="Chromosome"/>
</dbReference>
<sequence>MASAIYEGRVTHRRHAPTTHGFDYRMAQLYLDLDELDAVFRERWLWSVERSNLASFRREDFLGDPAMPLAQAVRERVQAATGELPAGPVRLLAHLRYAGYSFNPVAFYYCHDGEGALHSIVAEITNTPWKQRHAYVLPVSAARRRGRALHWDFDKAFHVSPFMAMARRYAWSFTPPGKDLRVHMDVCDGDVREFDATLALQRRRLDAAGLARVLWRYPLMTARVIAGIHWQALRLWLKRTPVHDHPSNAGHRA</sequence>
<proteinExistence type="predicted"/>
<dbReference type="PANTHER" id="PTHR33973">
    <property type="entry name" value="OS07G0153300 PROTEIN"/>
    <property type="match status" value="1"/>
</dbReference>
<dbReference type="Pfam" id="PF07103">
    <property type="entry name" value="DUF1365"/>
    <property type="match status" value="1"/>
</dbReference>
<evidence type="ECO:0000313" key="2">
    <source>
        <dbReference type="Proteomes" id="UP000308149"/>
    </source>
</evidence>
<dbReference type="PANTHER" id="PTHR33973:SF4">
    <property type="entry name" value="OS07G0153300 PROTEIN"/>
    <property type="match status" value="1"/>
</dbReference>
<gene>
    <name evidence="1" type="ORF">FHQ07_02855</name>
</gene>
<dbReference type="OrthoDB" id="9778801at2"/>
<dbReference type="AlphaFoldDB" id="A0A5B7ZUC3"/>
<keyword evidence="2" id="KW-1185">Reference proteome</keyword>
<dbReference type="KEGG" id="thes:FHQ07_02855"/>
<name>A0A5B7ZUC3_9GAMM</name>
<protein>
    <submittedName>
        <fullName evidence="1">DUF1365 domain-containing protein</fullName>
    </submittedName>
</protein>
<dbReference type="EMBL" id="CP040871">
    <property type="protein sequence ID" value="QDA58427.1"/>
    <property type="molecule type" value="Genomic_DNA"/>
</dbReference>
<dbReference type="InterPro" id="IPR010775">
    <property type="entry name" value="DUF1365"/>
</dbReference>